<dbReference type="InterPro" id="IPR050951">
    <property type="entry name" value="Retrovirus_Pol_polyprotein"/>
</dbReference>
<dbReference type="FunFam" id="3.30.420.10:FF:000032">
    <property type="entry name" value="Retrovirus-related Pol polyprotein from transposon 297-like Protein"/>
    <property type="match status" value="1"/>
</dbReference>
<dbReference type="SUPFAM" id="SSF53098">
    <property type="entry name" value="Ribonuclease H-like"/>
    <property type="match status" value="1"/>
</dbReference>
<dbReference type="GO" id="GO:0003964">
    <property type="term" value="F:RNA-directed DNA polymerase activity"/>
    <property type="evidence" value="ECO:0007669"/>
    <property type="project" value="UniProtKB-EC"/>
</dbReference>
<dbReference type="Gene3D" id="1.10.340.70">
    <property type="match status" value="1"/>
</dbReference>
<name>A0A5S6QMV6_TRIMR</name>
<dbReference type="STRING" id="70415.A0A5S6QMV6"/>
<dbReference type="FunFam" id="1.10.340.70:FF:000001">
    <property type="entry name" value="Retrovirus-related Pol polyprotein from transposon gypsy-like Protein"/>
    <property type="match status" value="1"/>
</dbReference>
<dbReference type="GO" id="GO:0015074">
    <property type="term" value="P:DNA integration"/>
    <property type="evidence" value="ECO:0007669"/>
    <property type="project" value="InterPro"/>
</dbReference>
<dbReference type="InterPro" id="IPR036397">
    <property type="entry name" value="RNaseH_sf"/>
</dbReference>
<evidence type="ECO:0000313" key="4">
    <source>
        <dbReference type="WBParaSite" id="TMUE_2000008499.1"/>
    </source>
</evidence>
<dbReference type="WBParaSite" id="TMUE_2000008499.1">
    <property type="protein sequence ID" value="TMUE_2000008499.1"/>
    <property type="gene ID" value="WBGene00300300"/>
</dbReference>
<dbReference type="InterPro" id="IPR012337">
    <property type="entry name" value="RNaseH-like_sf"/>
</dbReference>
<reference evidence="4" key="1">
    <citation type="submission" date="2019-12" db="UniProtKB">
        <authorList>
            <consortium name="WormBaseParasite"/>
        </authorList>
    </citation>
    <scope>IDENTIFICATION</scope>
</reference>
<organism evidence="3 4">
    <name type="scientific">Trichuris muris</name>
    <name type="common">Mouse whipworm</name>
    <dbReference type="NCBI Taxonomy" id="70415"/>
    <lineage>
        <taxon>Eukaryota</taxon>
        <taxon>Metazoa</taxon>
        <taxon>Ecdysozoa</taxon>
        <taxon>Nematoda</taxon>
        <taxon>Enoplea</taxon>
        <taxon>Dorylaimia</taxon>
        <taxon>Trichinellida</taxon>
        <taxon>Trichuridae</taxon>
        <taxon>Trichuris</taxon>
    </lineage>
</organism>
<proteinExistence type="predicted"/>
<dbReference type="InterPro" id="IPR041588">
    <property type="entry name" value="Integrase_H2C2"/>
</dbReference>
<dbReference type="InterPro" id="IPR001584">
    <property type="entry name" value="Integrase_cat-core"/>
</dbReference>
<sequence>MLCTLIKNLDFCNGVIEHDLIVRQIPLNRLHQENRSCRDQPYPVGEPDGTIRKVPIIPESLKIRWLQLLHDSPAGAHLGAEKTLDKLRISAYWVQMAHDVSEYCKTCTKCQQHKLNECPPVPLMNMPVGGVWHTLGMDILQLPDSKRGNKYLLFLQDKYSKWIEAYPMKDQKAETVVSKLIDIFSRFGFPKVVHSDQGPNFESAMMKNVLEAFRVKKTRTTSYHPQGNGLVERTNRTIIQMLGTYVDRHHDCEDGLQMLLYAYHMFRHAATGVSPYLLMFGRKARPLPIYNLQSEFHMLPHDYVNECLERTARLTRFVAAHIAKAQSHQKKSLRYVSKRKRLAALGRFSSVEGTKAR</sequence>
<evidence type="ECO:0000313" key="3">
    <source>
        <dbReference type="Proteomes" id="UP000046395"/>
    </source>
</evidence>
<dbReference type="AlphaFoldDB" id="A0A5S6QMV6"/>
<dbReference type="GO" id="GO:0003676">
    <property type="term" value="F:nucleic acid binding"/>
    <property type="evidence" value="ECO:0007669"/>
    <property type="project" value="InterPro"/>
</dbReference>
<feature type="domain" description="Integrase catalytic" evidence="2">
    <location>
        <begin position="123"/>
        <end position="283"/>
    </location>
</feature>
<dbReference type="Gene3D" id="3.30.420.10">
    <property type="entry name" value="Ribonuclease H-like superfamily/Ribonuclease H"/>
    <property type="match status" value="1"/>
</dbReference>
<protein>
    <recommendedName>
        <fullName evidence="1">RNA-directed DNA polymerase</fullName>
        <ecNumber evidence="1">2.7.7.49</ecNumber>
    </recommendedName>
</protein>
<evidence type="ECO:0000256" key="1">
    <source>
        <dbReference type="ARBA" id="ARBA00012493"/>
    </source>
</evidence>
<dbReference type="EC" id="2.7.7.49" evidence="1"/>
<dbReference type="PANTHER" id="PTHR37984:SF15">
    <property type="entry name" value="INTEGRASE CATALYTIC DOMAIN-CONTAINING PROTEIN"/>
    <property type="match status" value="1"/>
</dbReference>
<dbReference type="Pfam" id="PF00665">
    <property type="entry name" value="rve"/>
    <property type="match status" value="1"/>
</dbReference>
<accession>A0A5S6QMV6</accession>
<dbReference type="PROSITE" id="PS50994">
    <property type="entry name" value="INTEGRASE"/>
    <property type="match status" value="1"/>
</dbReference>
<keyword evidence="3" id="KW-1185">Reference proteome</keyword>
<dbReference type="PANTHER" id="PTHR37984">
    <property type="entry name" value="PROTEIN CBG26694"/>
    <property type="match status" value="1"/>
</dbReference>
<dbReference type="Pfam" id="PF17921">
    <property type="entry name" value="Integrase_H2C2"/>
    <property type="match status" value="1"/>
</dbReference>
<evidence type="ECO:0000259" key="2">
    <source>
        <dbReference type="PROSITE" id="PS50994"/>
    </source>
</evidence>
<dbReference type="Proteomes" id="UP000046395">
    <property type="component" value="Unassembled WGS sequence"/>
</dbReference>